<dbReference type="InterPro" id="IPR010982">
    <property type="entry name" value="Lambda_DNA-bd_dom_sf"/>
</dbReference>
<protein>
    <submittedName>
        <fullName evidence="1">Transcriptional regulator</fullName>
    </submittedName>
</protein>
<dbReference type="OrthoDB" id="3782725at2"/>
<keyword evidence="2" id="KW-1185">Reference proteome</keyword>
<evidence type="ECO:0000313" key="2">
    <source>
        <dbReference type="Proteomes" id="UP000317078"/>
    </source>
</evidence>
<reference evidence="1 2" key="1">
    <citation type="journal article" date="2019" name="Environ. Microbiol.">
        <title>Species interactions and distinct microbial communities in high Arctic permafrost affected cryosols are associated with the CH4 and CO2 gas fluxes.</title>
        <authorList>
            <person name="Altshuler I."/>
            <person name="Hamel J."/>
            <person name="Turney S."/>
            <person name="Magnuson E."/>
            <person name="Levesque R."/>
            <person name="Greer C."/>
            <person name="Whyte L.G."/>
        </authorList>
    </citation>
    <scope>NUCLEOTIDE SEQUENCE [LARGE SCALE GENOMIC DNA]</scope>
    <source>
        <strain evidence="1 2">S9.3B</strain>
    </source>
</reference>
<evidence type="ECO:0000313" key="1">
    <source>
        <dbReference type="EMBL" id="TPG52507.1"/>
    </source>
</evidence>
<accession>A0A502FSE2</accession>
<dbReference type="EMBL" id="RCZP01000020">
    <property type="protein sequence ID" value="TPG52507.1"/>
    <property type="molecule type" value="Genomic_DNA"/>
</dbReference>
<dbReference type="GO" id="GO:0003677">
    <property type="term" value="F:DNA binding"/>
    <property type="evidence" value="ECO:0007669"/>
    <property type="project" value="InterPro"/>
</dbReference>
<gene>
    <name evidence="1" type="ORF">EAH89_18280</name>
</gene>
<dbReference type="SUPFAM" id="SSF47413">
    <property type="entry name" value="lambda repressor-like DNA-binding domains"/>
    <property type="match status" value="1"/>
</dbReference>
<dbReference type="AlphaFoldDB" id="A0A502FSE2"/>
<organism evidence="1 2">
    <name type="scientific">Muricoccus nepalensis</name>
    <dbReference type="NCBI Taxonomy" id="1854500"/>
    <lineage>
        <taxon>Bacteria</taxon>
        <taxon>Pseudomonadati</taxon>
        <taxon>Pseudomonadota</taxon>
        <taxon>Alphaproteobacteria</taxon>
        <taxon>Acetobacterales</taxon>
        <taxon>Roseomonadaceae</taxon>
        <taxon>Muricoccus</taxon>
    </lineage>
</organism>
<sequence length="78" mass="8513">MTPEQCREARALLCWTEVQLAKHAGIKVETVRYVEAGNGRPKALTLATIRTCLEAAGVEFIPGSANSAGVRMREAEKR</sequence>
<proteinExistence type="predicted"/>
<dbReference type="Proteomes" id="UP000317078">
    <property type="component" value="Unassembled WGS sequence"/>
</dbReference>
<name>A0A502FSE2_9PROT</name>
<dbReference type="Gene3D" id="1.10.260.40">
    <property type="entry name" value="lambda repressor-like DNA-binding domains"/>
    <property type="match status" value="1"/>
</dbReference>
<dbReference type="RefSeq" id="WP_140885163.1">
    <property type="nucleotide sequence ID" value="NZ_RCZP01000020.1"/>
</dbReference>
<comment type="caution">
    <text evidence="1">The sequence shown here is derived from an EMBL/GenBank/DDBJ whole genome shotgun (WGS) entry which is preliminary data.</text>
</comment>